<sequence>MIAPKRKSTNLSLRPDDKTASQIRYKIERVIANIKIRRVCTPATENH</sequence>
<accession>U1RUU1</accession>
<evidence type="ECO:0000313" key="1">
    <source>
        <dbReference type="EMBL" id="ERH22217.1"/>
    </source>
</evidence>
<dbReference type="Proteomes" id="UP000016536">
    <property type="component" value="Unassembled WGS sequence"/>
</dbReference>
<dbReference type="HOGENOM" id="CLU_3163685_0_0_11"/>
<name>U1RUU1_9ACTO</name>
<dbReference type="AlphaFoldDB" id="U1RUU1"/>
<reference evidence="1 2" key="1">
    <citation type="submission" date="2013-08" db="EMBL/GenBank/DDBJ databases">
        <authorList>
            <person name="Weinstock G."/>
            <person name="Sodergren E."/>
            <person name="Wylie T."/>
            <person name="Fulton L."/>
            <person name="Fulton R."/>
            <person name="Fronick C."/>
            <person name="O'Laughlin M."/>
            <person name="Godfrey J."/>
            <person name="Miner T."/>
            <person name="Herter B."/>
            <person name="Appelbaum E."/>
            <person name="Cordes M."/>
            <person name="Lek S."/>
            <person name="Wollam A."/>
            <person name="Pepin K.H."/>
            <person name="Palsikar V.B."/>
            <person name="Mitreva M."/>
            <person name="Wilson R.K."/>
        </authorList>
    </citation>
    <scope>NUCLEOTIDE SEQUENCE [LARGE SCALE GENOMIC DNA]</scope>
    <source>
        <strain evidence="1 2">F0542</strain>
    </source>
</reference>
<protein>
    <submittedName>
        <fullName evidence="1">Uncharacterized protein</fullName>
    </submittedName>
</protein>
<organism evidence="1 2">
    <name type="scientific">Actinomyces johnsonii F0542</name>
    <dbReference type="NCBI Taxonomy" id="1321818"/>
    <lineage>
        <taxon>Bacteria</taxon>
        <taxon>Bacillati</taxon>
        <taxon>Actinomycetota</taxon>
        <taxon>Actinomycetes</taxon>
        <taxon>Actinomycetales</taxon>
        <taxon>Actinomycetaceae</taxon>
        <taxon>Actinomyces</taxon>
    </lineage>
</organism>
<keyword evidence="2" id="KW-1185">Reference proteome</keyword>
<dbReference type="EMBL" id="AWSE01000202">
    <property type="protein sequence ID" value="ERH22217.1"/>
    <property type="molecule type" value="Genomic_DNA"/>
</dbReference>
<dbReference type="PATRIC" id="fig|1321818.3.peg.2333"/>
<gene>
    <name evidence="1" type="ORF">HMPREF1979_02801</name>
</gene>
<proteinExistence type="predicted"/>
<comment type="caution">
    <text evidence="1">The sequence shown here is derived from an EMBL/GenBank/DDBJ whole genome shotgun (WGS) entry which is preliminary data.</text>
</comment>
<evidence type="ECO:0000313" key="2">
    <source>
        <dbReference type="Proteomes" id="UP000016536"/>
    </source>
</evidence>